<protein>
    <submittedName>
        <fullName evidence="10">Transposase, IS605 OrfB</fullName>
    </submittedName>
</protein>
<evidence type="ECO:0000256" key="5">
    <source>
        <dbReference type="ARBA" id="ARBA00023125"/>
    </source>
</evidence>
<dbReference type="GO" id="GO:0003677">
    <property type="term" value="F:DNA binding"/>
    <property type="evidence" value="ECO:0007669"/>
    <property type="project" value="UniProtKB-KW"/>
</dbReference>
<dbReference type="Proteomes" id="UP000003374">
    <property type="component" value="Unassembled WGS sequence"/>
</dbReference>
<evidence type="ECO:0000259" key="9">
    <source>
        <dbReference type="Pfam" id="PF12323"/>
    </source>
</evidence>
<gene>
    <name evidence="10" type="ORF">NB231_02688</name>
</gene>
<keyword evidence="6" id="KW-0233">DNA recombination</keyword>
<organism evidence="10 11">
    <name type="scientific">Nitrococcus mobilis Nb-231</name>
    <dbReference type="NCBI Taxonomy" id="314278"/>
    <lineage>
        <taxon>Bacteria</taxon>
        <taxon>Pseudomonadati</taxon>
        <taxon>Pseudomonadota</taxon>
        <taxon>Gammaproteobacteria</taxon>
        <taxon>Chromatiales</taxon>
        <taxon>Ectothiorhodospiraceae</taxon>
        <taxon>Nitrococcus</taxon>
    </lineage>
</organism>
<keyword evidence="11" id="KW-1185">Reference proteome</keyword>
<accession>A4BRR7</accession>
<name>A4BRR7_9GAMM</name>
<dbReference type="GO" id="GO:0046872">
    <property type="term" value="F:metal ion binding"/>
    <property type="evidence" value="ECO:0007669"/>
    <property type="project" value="UniProtKB-KW"/>
</dbReference>
<dbReference type="NCBIfam" id="NF040570">
    <property type="entry name" value="guided_TnpB"/>
    <property type="match status" value="1"/>
</dbReference>
<dbReference type="STRING" id="314278.NB231_02688"/>
<dbReference type="EMBL" id="AAOF01000007">
    <property type="protein sequence ID" value="EAR21638.1"/>
    <property type="molecule type" value="Genomic_DNA"/>
</dbReference>
<evidence type="ECO:0000259" key="8">
    <source>
        <dbReference type="Pfam" id="PF07282"/>
    </source>
</evidence>
<dbReference type="Pfam" id="PF12323">
    <property type="entry name" value="HTH_OrfB_IS605"/>
    <property type="match status" value="1"/>
</dbReference>
<comment type="similarity">
    <text evidence="1">In the C-terminal section; belongs to the transposase 35 family.</text>
</comment>
<evidence type="ECO:0000313" key="11">
    <source>
        <dbReference type="Proteomes" id="UP000003374"/>
    </source>
</evidence>
<proteinExistence type="inferred from homology"/>
<comment type="caution">
    <text evidence="10">The sequence shown here is derived from an EMBL/GenBank/DDBJ whole genome shotgun (WGS) entry which is preliminary data.</text>
</comment>
<dbReference type="RefSeq" id="WP_004999510.1">
    <property type="nucleotide sequence ID" value="NZ_CH672427.1"/>
</dbReference>
<dbReference type="InterPro" id="IPR021027">
    <property type="entry name" value="Transposase_put_HTH"/>
</dbReference>
<evidence type="ECO:0000259" key="7">
    <source>
        <dbReference type="Pfam" id="PF01385"/>
    </source>
</evidence>
<dbReference type="InterPro" id="IPR001959">
    <property type="entry name" value="Transposase"/>
</dbReference>
<feature type="domain" description="Cas12f1-like TNB" evidence="8">
    <location>
        <begin position="289"/>
        <end position="353"/>
    </location>
</feature>
<keyword evidence="2" id="KW-0815">Transposition</keyword>
<keyword evidence="4" id="KW-0862">Zinc</keyword>
<sequence length="370" mass="42041">MKQRWTFRCYPTCEQEQTLVRTFGCARFVYNRFLAERTAAFRRGERMGYSQSSAALSKLKRDPDYLWLNEVSSVPTQQALRHLQAAFCNFFDKRTGYPSFRRKDGKQSAEYTRSAFKFEIGNQRLVLAKLGRIKVKWSRRVPVDPTTVTLIRKPSGRYFVSLVIDVQPAPLPVTGESVGIDFGISRLATLSNGERVANPKYSYRYQRQLKRQQQALARKTKGSNRYRRQKQRVARVHDKIANSRSDTAKKLAWSLVTRFDTIYVEDLNLRGMVKNHSLARSLSDAGIGQAIRTIETKAAMHGKSLVKIDRWFPSSKMCSACGCLRSSMPLSIRRWACDCGAAHDRDENAARNILAVGQAVTGRGASVSLH</sequence>
<evidence type="ECO:0000256" key="1">
    <source>
        <dbReference type="ARBA" id="ARBA00008761"/>
    </source>
</evidence>
<evidence type="ECO:0000256" key="2">
    <source>
        <dbReference type="ARBA" id="ARBA00022578"/>
    </source>
</evidence>
<feature type="domain" description="Probable transposase IS891/IS1136/IS1341" evidence="7">
    <location>
        <begin position="163"/>
        <end position="275"/>
    </location>
</feature>
<dbReference type="AlphaFoldDB" id="A4BRR7"/>
<dbReference type="OrthoDB" id="5291294at2"/>
<dbReference type="InterPro" id="IPR010095">
    <property type="entry name" value="Cas12f1-like_TNB"/>
</dbReference>
<dbReference type="eggNOG" id="COG0675">
    <property type="taxonomic scope" value="Bacteria"/>
</dbReference>
<dbReference type="Pfam" id="PF07282">
    <property type="entry name" value="Cas12f1-like_TNB"/>
    <property type="match status" value="1"/>
</dbReference>
<evidence type="ECO:0000256" key="6">
    <source>
        <dbReference type="ARBA" id="ARBA00023172"/>
    </source>
</evidence>
<feature type="domain" description="Transposase putative helix-turn-helix" evidence="9">
    <location>
        <begin position="1"/>
        <end position="45"/>
    </location>
</feature>
<dbReference type="HOGENOM" id="CLU_032903_0_0_6"/>
<evidence type="ECO:0000256" key="3">
    <source>
        <dbReference type="ARBA" id="ARBA00022723"/>
    </source>
</evidence>
<evidence type="ECO:0000313" key="10">
    <source>
        <dbReference type="EMBL" id="EAR21638.1"/>
    </source>
</evidence>
<reference evidence="10 11" key="1">
    <citation type="submission" date="2006-02" db="EMBL/GenBank/DDBJ databases">
        <authorList>
            <person name="Waterbury J."/>
            <person name="Ferriera S."/>
            <person name="Johnson J."/>
            <person name="Kravitz S."/>
            <person name="Halpern A."/>
            <person name="Remington K."/>
            <person name="Beeson K."/>
            <person name="Tran B."/>
            <person name="Rogers Y.-H."/>
            <person name="Friedman R."/>
            <person name="Venter J.C."/>
        </authorList>
    </citation>
    <scope>NUCLEOTIDE SEQUENCE [LARGE SCALE GENOMIC DNA]</scope>
    <source>
        <strain evidence="10 11">Nb-231</strain>
    </source>
</reference>
<dbReference type="GO" id="GO:0006310">
    <property type="term" value="P:DNA recombination"/>
    <property type="evidence" value="ECO:0007669"/>
    <property type="project" value="UniProtKB-KW"/>
</dbReference>
<dbReference type="Pfam" id="PF01385">
    <property type="entry name" value="OrfB_IS605"/>
    <property type="match status" value="1"/>
</dbReference>
<keyword evidence="5" id="KW-0238">DNA-binding</keyword>
<evidence type="ECO:0000256" key="4">
    <source>
        <dbReference type="ARBA" id="ARBA00022833"/>
    </source>
</evidence>
<dbReference type="GO" id="GO:0032196">
    <property type="term" value="P:transposition"/>
    <property type="evidence" value="ECO:0007669"/>
    <property type="project" value="UniProtKB-KW"/>
</dbReference>
<keyword evidence="3" id="KW-0479">Metal-binding</keyword>